<reference evidence="3" key="1">
    <citation type="journal article" date="2017" name="Nat. Ecol. Evol.">
        <title>Genome expansion and lineage-specific genetic innovations in the forest pathogenic fungi Armillaria.</title>
        <authorList>
            <person name="Sipos G."/>
            <person name="Prasanna A.N."/>
            <person name="Walter M.C."/>
            <person name="O'Connor E."/>
            <person name="Balint B."/>
            <person name="Krizsan K."/>
            <person name="Kiss B."/>
            <person name="Hess J."/>
            <person name="Varga T."/>
            <person name="Slot J."/>
            <person name="Riley R."/>
            <person name="Boka B."/>
            <person name="Rigling D."/>
            <person name="Barry K."/>
            <person name="Lee J."/>
            <person name="Mihaltcheva S."/>
            <person name="LaButti K."/>
            <person name="Lipzen A."/>
            <person name="Waldron R."/>
            <person name="Moloney N.M."/>
            <person name="Sperisen C."/>
            <person name="Kredics L."/>
            <person name="Vagvoelgyi C."/>
            <person name="Patrignani A."/>
            <person name="Fitzpatrick D."/>
            <person name="Nagy I."/>
            <person name="Doyle S."/>
            <person name="Anderson J.B."/>
            <person name="Grigoriev I.V."/>
            <person name="Gueldener U."/>
            <person name="Muensterkoetter M."/>
            <person name="Nagy L.G."/>
        </authorList>
    </citation>
    <scope>NUCLEOTIDE SEQUENCE [LARGE SCALE GENOMIC DNA]</scope>
    <source>
        <strain evidence="3">28-4</strain>
    </source>
</reference>
<name>A0A2H3B0G5_9AGAR</name>
<evidence type="ECO:0000256" key="1">
    <source>
        <dbReference type="SAM" id="MobiDB-lite"/>
    </source>
</evidence>
<sequence length="211" mass="23838">MSDPARRIPEEPRPCHASHETVDPDLSARILTPPLKNQRHAHTVLSMAKERVVAGVHASRRYIPSCYSTAIHGFDFCSTGLIGLRLPKEAARRTLYFTCLTYTYHYHRTMFSDAPHHASVYGYYDQLVEAEKQSYQTEKTTIATAQHIQEELKELRQETASLAYLCQCITGTSYYSFSVLDDALLCRYSANAKVSTGTVAPHHSIDYHPKA</sequence>
<dbReference type="Proteomes" id="UP000218334">
    <property type="component" value="Unassembled WGS sequence"/>
</dbReference>
<accession>A0A2H3B0G5</accession>
<gene>
    <name evidence="2" type="ORF">ARMSODRAFT_547230</name>
</gene>
<dbReference type="AlphaFoldDB" id="A0A2H3B0G5"/>
<evidence type="ECO:0000313" key="2">
    <source>
        <dbReference type="EMBL" id="PBK63230.1"/>
    </source>
</evidence>
<keyword evidence="3" id="KW-1185">Reference proteome</keyword>
<evidence type="ECO:0000313" key="3">
    <source>
        <dbReference type="Proteomes" id="UP000218334"/>
    </source>
</evidence>
<proteinExistence type="predicted"/>
<protein>
    <submittedName>
        <fullName evidence="2">Uncharacterized protein</fullName>
    </submittedName>
</protein>
<feature type="region of interest" description="Disordered" evidence="1">
    <location>
        <begin position="1"/>
        <end position="20"/>
    </location>
</feature>
<organism evidence="2 3">
    <name type="scientific">Armillaria solidipes</name>
    <dbReference type="NCBI Taxonomy" id="1076256"/>
    <lineage>
        <taxon>Eukaryota</taxon>
        <taxon>Fungi</taxon>
        <taxon>Dikarya</taxon>
        <taxon>Basidiomycota</taxon>
        <taxon>Agaricomycotina</taxon>
        <taxon>Agaricomycetes</taxon>
        <taxon>Agaricomycetidae</taxon>
        <taxon>Agaricales</taxon>
        <taxon>Marasmiineae</taxon>
        <taxon>Physalacriaceae</taxon>
        <taxon>Armillaria</taxon>
    </lineage>
</organism>
<dbReference type="EMBL" id="KZ293460">
    <property type="protein sequence ID" value="PBK63230.1"/>
    <property type="molecule type" value="Genomic_DNA"/>
</dbReference>